<gene>
    <name evidence="1" type="ORF">O181_029329</name>
</gene>
<dbReference type="OrthoDB" id="3057910at2759"/>
<protein>
    <submittedName>
        <fullName evidence="1">Uncharacterized protein</fullName>
    </submittedName>
</protein>
<dbReference type="EMBL" id="AVOT02010166">
    <property type="protein sequence ID" value="MBW0489614.1"/>
    <property type="molecule type" value="Genomic_DNA"/>
</dbReference>
<reference evidence="1" key="1">
    <citation type="submission" date="2021-03" db="EMBL/GenBank/DDBJ databases">
        <title>Draft genome sequence of rust myrtle Austropuccinia psidii MF-1, a brazilian biotype.</title>
        <authorList>
            <person name="Quecine M.C."/>
            <person name="Pachon D.M.R."/>
            <person name="Bonatelli M.L."/>
            <person name="Correr F.H."/>
            <person name="Franceschini L.M."/>
            <person name="Leite T.F."/>
            <person name="Margarido G.R.A."/>
            <person name="Almeida C.A."/>
            <person name="Ferrarezi J.A."/>
            <person name="Labate C.A."/>
        </authorList>
    </citation>
    <scope>NUCLEOTIDE SEQUENCE</scope>
    <source>
        <strain evidence="1">MF-1</strain>
    </source>
</reference>
<dbReference type="Proteomes" id="UP000765509">
    <property type="component" value="Unassembled WGS sequence"/>
</dbReference>
<name>A0A9Q3CQP4_9BASI</name>
<proteinExistence type="predicted"/>
<accession>A0A9Q3CQP4</accession>
<evidence type="ECO:0000313" key="1">
    <source>
        <dbReference type="EMBL" id="MBW0489614.1"/>
    </source>
</evidence>
<organism evidence="1 2">
    <name type="scientific">Austropuccinia psidii MF-1</name>
    <dbReference type="NCBI Taxonomy" id="1389203"/>
    <lineage>
        <taxon>Eukaryota</taxon>
        <taxon>Fungi</taxon>
        <taxon>Dikarya</taxon>
        <taxon>Basidiomycota</taxon>
        <taxon>Pucciniomycotina</taxon>
        <taxon>Pucciniomycetes</taxon>
        <taxon>Pucciniales</taxon>
        <taxon>Sphaerophragmiaceae</taxon>
        <taxon>Austropuccinia</taxon>
    </lineage>
</organism>
<comment type="caution">
    <text evidence="1">The sequence shown here is derived from an EMBL/GenBank/DDBJ whole genome shotgun (WGS) entry which is preliminary data.</text>
</comment>
<evidence type="ECO:0000313" key="2">
    <source>
        <dbReference type="Proteomes" id="UP000765509"/>
    </source>
</evidence>
<sequence length="164" mass="18701">MDITLELDTRNDSANYSSNVAVAVVGELKTPYLPSSVHIPLIIPSQFLLPSRDEVFKEIKDVGEDVAISSINLFKGDMKIHTLSFHEALKVNWDEEEEQEKIETVLKVVPPAYYQYLDVFSKMNSEKLPPHPVCDHHIKLKGSLPPVDFIYYLSNNESKKLWSN</sequence>
<dbReference type="AlphaFoldDB" id="A0A9Q3CQP4"/>
<keyword evidence="2" id="KW-1185">Reference proteome</keyword>